<dbReference type="GO" id="GO:0072686">
    <property type="term" value="C:mitotic spindle"/>
    <property type="evidence" value="ECO:0007669"/>
    <property type="project" value="TreeGrafter"/>
</dbReference>
<feature type="compositionally biased region" description="Polar residues" evidence="6">
    <location>
        <begin position="743"/>
        <end position="758"/>
    </location>
</feature>
<feature type="region of interest" description="Disordered" evidence="6">
    <location>
        <begin position="923"/>
        <end position="980"/>
    </location>
</feature>
<gene>
    <name evidence="9" type="ORF">A2024_11350</name>
</gene>
<feature type="region of interest" description="Disordered" evidence="6">
    <location>
        <begin position="855"/>
        <end position="886"/>
    </location>
</feature>
<dbReference type="InterPro" id="IPR004827">
    <property type="entry name" value="bZIP"/>
</dbReference>
<keyword evidence="3" id="KW-0505">Motor protein</keyword>
<dbReference type="PROSITE" id="PS00036">
    <property type="entry name" value="BZIP_BASIC"/>
    <property type="match status" value="1"/>
</dbReference>
<name>A0A1F5RGH7_9BACT</name>
<organism evidence="9 10">
    <name type="scientific">Candidatus Edwardsbacteria bacterium GWF2_54_11</name>
    <dbReference type="NCBI Taxonomy" id="1817851"/>
    <lineage>
        <taxon>Bacteria</taxon>
        <taxon>Candidatus Edwardsiibacteriota</taxon>
    </lineage>
</organism>
<feature type="transmembrane region" description="Helical" evidence="7">
    <location>
        <begin position="59"/>
        <end position="78"/>
    </location>
</feature>
<evidence type="ECO:0000256" key="2">
    <source>
        <dbReference type="ARBA" id="ARBA00022490"/>
    </source>
</evidence>
<sequence>MDQKRDNITLKTALQGIHRRQRFVSTINILIVSLYIGLGWLLLLHLADGIFMLPSYIRQASSYVTLAALPGLAIYLLITSLRQPDHRKTAANIENVLPELKQEISTAVQFGLGEESRENYSRQLIADLIQRAEEKLKVIRGGSFLPVRALPFGKLAVYILISLTLISLIKPAELGISLERFIHPDGVIGNWEGIEINPGDARVARGSEIRVDVANPGRTSGRIEWRGAANGSAPMTITNGKLEAGIKAIDSSLAYRIVLGRRQSRFYRIDCYTPLLLSDIRIKITPPRYTGFQIRQTENQGDITAIRGSRVYISAVSTLPLEEAGLTFDRSGQKDVAITEGRQLSASFYVGKDENYRLWGRTTQGDTFVNPAEYRITCLEDEPPVIEITSPEGEVLLGEDMKVSLTGLASDDLGLSAVRLGYISRDREQRQDINRWQKCLAAAAVEYVWEVGRLDVLPGDSVAYWLEALDNDAVSGPKTGRSRVQMIRVPTIEDIYRSLATADSAAIEEIGRAEQARSQLNQEIDKLAQSLKESRKIDWQQQAAAEQVLKKQQELADRLEKAMEQASEDLAQRENKWSFDQETMEKLAQLRELFDQVATDKMRQDMERLRQALDKLDKQEVSRALDNLKLSQEDFNRQLDQTMELLKELQRERQMEKLDRQLQDLTQRQKDLKDRTEERPDHDQNQRLSAQQKGLAEDLKKISGEMQELARELKEPNREASQKLSESADRLQQKQTGRKMEKASQSLSQNENSQAADLQKQVLSELSMVSSGMQSARSSMRQAKNKAAAKAVRQRARDLLDLSRQQESLNQIGTDAAADRNDLANQQQIIRRQAERIRQELDNMARNNMLLSPRSQQMMQEASRQMDQAAQAHSEGRGDQAQKGGQKALAALNGAAISLMESSSGQGGGSGDMMQDLAGLSGQQQSINEGTSSTLPLPQEGGGQMSQQARSQMSRLAARQEAVRQGMEEFNQKYGGRRDKTGRMDDLVEEMKQVIEDLKKQQVSRQTIERQEKILTRMLDAQQSLKERDFSKQRQAESGRLPENGYLPPRTDKGKWTPQGLPAWKNWRQEYYPLEYKEILEEYFRSLGQ</sequence>
<dbReference type="PANTHER" id="PTHR47970">
    <property type="entry name" value="KINESIN-LIKE PROTEIN KIF11"/>
    <property type="match status" value="1"/>
</dbReference>
<feature type="coiled-coil region" evidence="5">
    <location>
        <begin position="820"/>
        <end position="847"/>
    </location>
</feature>
<comment type="caution">
    <text evidence="9">The sequence shown here is derived from an EMBL/GenBank/DDBJ whole genome shotgun (WGS) entry which is preliminary data.</text>
</comment>
<evidence type="ECO:0000256" key="5">
    <source>
        <dbReference type="SAM" id="Coils"/>
    </source>
</evidence>
<keyword evidence="7" id="KW-0812">Transmembrane</keyword>
<reference evidence="9 10" key="1">
    <citation type="journal article" date="2016" name="Nat. Commun.">
        <title>Thousands of microbial genomes shed light on interconnected biogeochemical processes in an aquifer system.</title>
        <authorList>
            <person name="Anantharaman K."/>
            <person name="Brown C.T."/>
            <person name="Hug L.A."/>
            <person name="Sharon I."/>
            <person name="Castelle C.J."/>
            <person name="Probst A.J."/>
            <person name="Thomas B.C."/>
            <person name="Singh A."/>
            <person name="Wilkins M.J."/>
            <person name="Karaoz U."/>
            <person name="Brodie E.L."/>
            <person name="Williams K.H."/>
            <person name="Hubbard S.S."/>
            <person name="Banfield J.F."/>
        </authorList>
    </citation>
    <scope>NUCLEOTIDE SEQUENCE [LARGE SCALE GENOMIC DNA]</scope>
</reference>
<evidence type="ECO:0000256" key="7">
    <source>
        <dbReference type="SAM" id="Phobius"/>
    </source>
</evidence>
<feature type="compositionally biased region" description="Polar residues" evidence="6">
    <location>
        <begin position="855"/>
        <end position="868"/>
    </location>
</feature>
<feature type="compositionally biased region" description="Polar residues" evidence="6">
    <location>
        <begin position="923"/>
        <end position="936"/>
    </location>
</feature>
<evidence type="ECO:0000313" key="9">
    <source>
        <dbReference type="EMBL" id="OGF13512.1"/>
    </source>
</evidence>
<dbReference type="GO" id="GO:0008574">
    <property type="term" value="F:plus-end-directed microtubule motor activity"/>
    <property type="evidence" value="ECO:0007669"/>
    <property type="project" value="TreeGrafter"/>
</dbReference>
<keyword evidence="7" id="KW-0472">Membrane</keyword>
<feature type="domain" description="BZIP" evidence="8">
    <location>
        <begin position="781"/>
        <end position="795"/>
    </location>
</feature>
<dbReference type="AlphaFoldDB" id="A0A1F5RGH7"/>
<evidence type="ECO:0000313" key="10">
    <source>
        <dbReference type="Proteomes" id="UP000177230"/>
    </source>
</evidence>
<dbReference type="PANTHER" id="PTHR47970:SF12">
    <property type="entry name" value="KINESIN FAMILY MEMBER 11"/>
    <property type="match status" value="1"/>
</dbReference>
<dbReference type="EMBL" id="MFFM01000016">
    <property type="protein sequence ID" value="OGF13512.1"/>
    <property type="molecule type" value="Genomic_DNA"/>
</dbReference>
<feature type="compositionally biased region" description="Basic and acidic residues" evidence="6">
    <location>
        <begin position="1025"/>
        <end position="1037"/>
    </location>
</feature>
<keyword evidence="2" id="KW-0963">Cytoplasm</keyword>
<feature type="compositionally biased region" description="Basic and acidic residues" evidence="6">
    <location>
        <begin position="708"/>
        <end position="742"/>
    </location>
</feature>
<keyword evidence="5" id="KW-0175">Coiled coil</keyword>
<feature type="transmembrane region" description="Helical" evidence="7">
    <location>
        <begin position="27"/>
        <end position="47"/>
    </location>
</feature>
<dbReference type="Proteomes" id="UP000177230">
    <property type="component" value="Unassembled WGS sequence"/>
</dbReference>
<keyword evidence="4" id="KW-0206">Cytoskeleton</keyword>
<evidence type="ECO:0000256" key="6">
    <source>
        <dbReference type="SAM" id="MobiDB-lite"/>
    </source>
</evidence>
<feature type="transmembrane region" description="Helical" evidence="7">
    <location>
        <begin position="149"/>
        <end position="169"/>
    </location>
</feature>
<feature type="region of interest" description="Disordered" evidence="6">
    <location>
        <begin position="659"/>
        <end position="695"/>
    </location>
</feature>
<feature type="region of interest" description="Disordered" evidence="6">
    <location>
        <begin position="708"/>
        <end position="758"/>
    </location>
</feature>
<protein>
    <recommendedName>
        <fullName evidence="8">BZIP domain-containing protein</fullName>
    </recommendedName>
</protein>
<evidence type="ECO:0000256" key="3">
    <source>
        <dbReference type="ARBA" id="ARBA00023175"/>
    </source>
</evidence>
<evidence type="ECO:0000256" key="4">
    <source>
        <dbReference type="ARBA" id="ARBA00023212"/>
    </source>
</evidence>
<keyword evidence="7" id="KW-1133">Transmembrane helix</keyword>
<comment type="subcellular location">
    <subcellularLocation>
        <location evidence="1">Cytoplasm</location>
        <location evidence="1">Cytoskeleton</location>
    </subcellularLocation>
</comment>
<feature type="compositionally biased region" description="Basic and acidic residues" evidence="6">
    <location>
        <begin position="659"/>
        <end position="685"/>
    </location>
</feature>
<dbReference type="GO" id="GO:0005876">
    <property type="term" value="C:spindle microtubule"/>
    <property type="evidence" value="ECO:0007669"/>
    <property type="project" value="TreeGrafter"/>
</dbReference>
<accession>A0A1F5RGH7</accession>
<dbReference type="GO" id="GO:0051231">
    <property type="term" value="P:spindle elongation"/>
    <property type="evidence" value="ECO:0007669"/>
    <property type="project" value="TreeGrafter"/>
</dbReference>
<evidence type="ECO:0000256" key="1">
    <source>
        <dbReference type="ARBA" id="ARBA00004245"/>
    </source>
</evidence>
<feature type="region of interest" description="Disordered" evidence="6">
    <location>
        <begin position="1025"/>
        <end position="1061"/>
    </location>
</feature>
<dbReference type="InterPro" id="IPR047149">
    <property type="entry name" value="KIF11-like"/>
</dbReference>
<proteinExistence type="predicted"/>
<feature type="compositionally biased region" description="Basic and acidic residues" evidence="6">
    <location>
        <begin position="966"/>
        <end position="980"/>
    </location>
</feature>
<evidence type="ECO:0000259" key="8">
    <source>
        <dbReference type="PROSITE" id="PS00036"/>
    </source>
</evidence>
<feature type="compositionally biased region" description="Low complexity" evidence="6">
    <location>
        <begin position="945"/>
        <end position="960"/>
    </location>
</feature>
<dbReference type="GO" id="GO:0003700">
    <property type="term" value="F:DNA-binding transcription factor activity"/>
    <property type="evidence" value="ECO:0007669"/>
    <property type="project" value="InterPro"/>
</dbReference>